<feature type="domain" description="Protein kinase" evidence="12">
    <location>
        <begin position="857"/>
        <end position="903"/>
    </location>
</feature>
<dbReference type="EMBL" id="CP012526">
    <property type="protein sequence ID" value="ALC45755.1"/>
    <property type="molecule type" value="Genomic_DNA"/>
</dbReference>
<feature type="region of interest" description="Disordered" evidence="10">
    <location>
        <begin position="640"/>
        <end position="681"/>
    </location>
</feature>
<dbReference type="InterPro" id="IPR035027">
    <property type="entry name" value="Csk-like_SH2"/>
</dbReference>
<dbReference type="Pfam" id="PF07714">
    <property type="entry name" value="PK_Tyr_Ser-Thr"/>
    <property type="match status" value="1"/>
</dbReference>
<evidence type="ECO:0000256" key="8">
    <source>
        <dbReference type="PROSITE-ProRule" id="PRU10141"/>
    </source>
</evidence>
<feature type="compositionally biased region" description="Basic and acidic residues" evidence="10">
    <location>
        <begin position="219"/>
        <end position="240"/>
    </location>
</feature>
<dbReference type="GO" id="GO:0005737">
    <property type="term" value="C:cytoplasm"/>
    <property type="evidence" value="ECO:0007669"/>
    <property type="project" value="UniProtKB-SubCell"/>
</dbReference>
<keyword evidence="8 9" id="KW-0547">Nucleotide-binding</keyword>
<feature type="region of interest" description="Disordered" evidence="10">
    <location>
        <begin position="347"/>
        <end position="367"/>
    </location>
</feature>
<keyword evidence="6 9" id="KW-0829">Tyrosine-protein kinase</keyword>
<dbReference type="PRINTS" id="PR00401">
    <property type="entry name" value="SH2DOMAIN"/>
</dbReference>
<evidence type="ECO:0000256" key="7">
    <source>
        <dbReference type="PROSITE-ProRule" id="PRU00191"/>
    </source>
</evidence>
<comment type="catalytic activity">
    <reaction evidence="9">
        <text>L-tyrosyl-[protein] + ATP = O-phospho-L-tyrosyl-[protein] + ADP + H(+)</text>
        <dbReference type="Rhea" id="RHEA:10596"/>
        <dbReference type="Rhea" id="RHEA-COMP:10136"/>
        <dbReference type="Rhea" id="RHEA-COMP:20101"/>
        <dbReference type="ChEBI" id="CHEBI:15378"/>
        <dbReference type="ChEBI" id="CHEBI:30616"/>
        <dbReference type="ChEBI" id="CHEBI:46858"/>
        <dbReference type="ChEBI" id="CHEBI:61978"/>
        <dbReference type="ChEBI" id="CHEBI:456216"/>
        <dbReference type="EC" id="2.7.10.2"/>
    </reaction>
</comment>
<dbReference type="GO" id="GO:0005524">
    <property type="term" value="F:ATP binding"/>
    <property type="evidence" value="ECO:0007669"/>
    <property type="project" value="UniProtKB-UniRule"/>
</dbReference>
<organism evidence="13 14">
    <name type="scientific">Drosophila busckii</name>
    <name type="common">Fruit fly</name>
    <dbReference type="NCBI Taxonomy" id="30019"/>
    <lineage>
        <taxon>Eukaryota</taxon>
        <taxon>Metazoa</taxon>
        <taxon>Ecdysozoa</taxon>
        <taxon>Arthropoda</taxon>
        <taxon>Hexapoda</taxon>
        <taxon>Insecta</taxon>
        <taxon>Pterygota</taxon>
        <taxon>Neoptera</taxon>
        <taxon>Endopterygota</taxon>
        <taxon>Diptera</taxon>
        <taxon>Brachycera</taxon>
        <taxon>Muscomorpha</taxon>
        <taxon>Ephydroidea</taxon>
        <taxon>Drosophilidae</taxon>
        <taxon>Drosophila</taxon>
    </lineage>
</organism>
<dbReference type="GO" id="GO:0007167">
    <property type="term" value="P:enzyme-linked receptor protein signaling pathway"/>
    <property type="evidence" value="ECO:0007669"/>
    <property type="project" value="TreeGrafter"/>
</dbReference>
<keyword evidence="4 9" id="KW-0418">Kinase</keyword>
<dbReference type="InterPro" id="IPR000719">
    <property type="entry name" value="Prot_kinase_dom"/>
</dbReference>
<dbReference type="GO" id="GO:0035591">
    <property type="term" value="F:signaling adaptor activity"/>
    <property type="evidence" value="ECO:0007669"/>
    <property type="project" value="TreeGrafter"/>
</dbReference>
<feature type="compositionally biased region" description="Low complexity" evidence="10">
    <location>
        <begin position="352"/>
        <end position="367"/>
    </location>
</feature>
<dbReference type="PROSITE" id="PS00107">
    <property type="entry name" value="PROTEIN_KINASE_ATP"/>
    <property type="match status" value="1"/>
</dbReference>
<feature type="compositionally biased region" description="Low complexity" evidence="10">
    <location>
        <begin position="205"/>
        <end position="218"/>
    </location>
</feature>
<keyword evidence="5 7" id="KW-0727">SH2 domain</keyword>
<evidence type="ECO:0000256" key="6">
    <source>
        <dbReference type="ARBA" id="ARBA00023137"/>
    </source>
</evidence>
<dbReference type="Proteomes" id="UP000494163">
    <property type="component" value="Chromosome 3R"/>
</dbReference>
<dbReference type="InterPro" id="IPR036860">
    <property type="entry name" value="SH2_dom_sf"/>
</dbReference>
<dbReference type="Gene3D" id="3.30.505.10">
    <property type="entry name" value="SH2 domain"/>
    <property type="match status" value="1"/>
</dbReference>
<feature type="compositionally biased region" description="Low complexity" evidence="10">
    <location>
        <begin position="36"/>
        <end position="72"/>
    </location>
</feature>
<feature type="compositionally biased region" description="Low complexity" evidence="10">
    <location>
        <begin position="98"/>
        <end position="117"/>
    </location>
</feature>
<feature type="compositionally biased region" description="Low complexity" evidence="10">
    <location>
        <begin position="535"/>
        <end position="563"/>
    </location>
</feature>
<dbReference type="Pfam" id="PF00017">
    <property type="entry name" value="SH2"/>
    <property type="match status" value="1"/>
</dbReference>
<dbReference type="InterPro" id="IPR001245">
    <property type="entry name" value="Ser-Thr/Tyr_kinase_cat_dom"/>
</dbReference>
<protein>
    <recommendedName>
        <fullName evidence="9">Tyrosine-protein kinase</fullName>
        <ecNumber evidence="9">2.7.10.2</ecNumber>
    </recommendedName>
</protein>
<dbReference type="EC" id="2.7.10.2" evidence="9"/>
<feature type="region of interest" description="Disordered" evidence="10">
    <location>
        <begin position="98"/>
        <end position="119"/>
    </location>
</feature>
<evidence type="ECO:0000313" key="14">
    <source>
        <dbReference type="Proteomes" id="UP000494163"/>
    </source>
</evidence>
<keyword evidence="14" id="KW-1185">Reference proteome</keyword>
<comment type="subcellular location">
    <subcellularLocation>
        <location evidence="1">Cytoplasm</location>
    </subcellularLocation>
</comment>
<reference evidence="13 14" key="1">
    <citation type="submission" date="2015-08" db="EMBL/GenBank/DDBJ databases">
        <title>Ancestral chromatin configuration constrains chromatin evolution on differentiating sex chromosomes in Drosophila.</title>
        <authorList>
            <person name="Zhou Q."/>
            <person name="Bachtrog D."/>
        </authorList>
    </citation>
    <scope>NUCLEOTIDE SEQUENCE [LARGE SCALE GENOMIC DNA]</scope>
    <source>
        <tissue evidence="13">Whole larvae</tissue>
    </source>
</reference>
<feature type="region of interest" description="Disordered" evidence="10">
    <location>
        <begin position="472"/>
        <end position="523"/>
    </location>
</feature>
<keyword evidence="3 9" id="KW-0808">Transferase</keyword>
<feature type="domain" description="SH2" evidence="11">
    <location>
        <begin position="741"/>
        <end position="830"/>
    </location>
</feature>
<dbReference type="SMART" id="SM00252">
    <property type="entry name" value="SH2"/>
    <property type="match status" value="1"/>
</dbReference>
<name>A0A0M4EST6_DROBS</name>
<dbReference type="OMA" id="MNSHATV"/>
<feature type="compositionally biased region" description="Low complexity" evidence="10">
    <location>
        <begin position="500"/>
        <end position="523"/>
    </location>
</feature>
<evidence type="ECO:0000259" key="11">
    <source>
        <dbReference type="PROSITE" id="PS50001"/>
    </source>
</evidence>
<accession>A0A0M4EST6</accession>
<dbReference type="OrthoDB" id="346907at2759"/>
<feature type="region of interest" description="Disordered" evidence="10">
    <location>
        <begin position="20"/>
        <end position="76"/>
    </location>
</feature>
<proteinExistence type="inferred from homology"/>
<dbReference type="AlphaFoldDB" id="A0A0M4EST6"/>
<dbReference type="InterPro" id="IPR000980">
    <property type="entry name" value="SH2"/>
</dbReference>
<dbReference type="PANTHER" id="PTHR19969:SF5">
    <property type="entry name" value="CRK-LIKE PROTEIN"/>
    <property type="match status" value="1"/>
</dbReference>
<evidence type="ECO:0000259" key="12">
    <source>
        <dbReference type="PROSITE" id="PS50011"/>
    </source>
</evidence>
<keyword evidence="8 9" id="KW-0067">ATP-binding</keyword>
<dbReference type="SMR" id="A0A0M4EST6"/>
<evidence type="ECO:0000256" key="5">
    <source>
        <dbReference type="ARBA" id="ARBA00022999"/>
    </source>
</evidence>
<evidence type="ECO:0000313" key="13">
    <source>
        <dbReference type="EMBL" id="ALC45755.1"/>
    </source>
</evidence>
<dbReference type="GO" id="GO:0002009">
    <property type="term" value="P:morphogenesis of an epithelium"/>
    <property type="evidence" value="ECO:0007669"/>
    <property type="project" value="UniProtKB-ARBA"/>
</dbReference>
<sequence>MVTTIKITCDGVFIQSNSYLTPTQANPSEPTAVATSLSNESDNSQSSRSSRSSNRSNSSGSNNNNKKNARSSVASRQDTRRRYCYFGSKDVYWCKQSGVGASSSSSSSSLTRSASSLGHRETVSLHAAPLIAKARRRALPLCGSSSLSAAYAPNAAKRKEFYFCDKYAPTAAATIAATHQQHQQQPIDVRLLNFLRSAQRRFQSTTATAAATTTTIAKTKTEHSSNTKENTKRMSSDSKKQQQQHRINNNNNSIKVLNKNNCISNKSKSLPPISTDDWFDEADSTSLIEKEAKVKQTPPTSAKAAGEGSLITVEIKQGQLKLEQQAAAAAAATATKEAEVVHTLKNSNRKSTAATAGEAAEQQQQQQQAQAAVGGSCKLKDMNSHATVTQTNGQTTTVVGHHRGYSQPAAATTAGTVAGATSGDPWFLQATGHQMPPTAPLRHNKRPAPQPNAMGVGVGVGMGMVGPSLLQHQQQLSQSQPHIVPPSIPPHHHHHHHHQQQQQQQQRDNSAHASQAAAAAASALHLSSHALNSHNLINNHAPKSPNQTQQTQQVTTAQQQQQQHSILSTFAPAPTLAAEQAASGTPSAATNATAAAVAAVTQQQQQQHMQLLANCGSSGNLMSSSLTLHAPVGALPPKSLALSSSSNSSSSNNSNMPATAGNTSNINNNNNTSGSNANTTGMSTSLHSFDIGSTSGVVGGSMDKWTSGSTTAMNHNSLSPTTATQQQQLRKCEVKLNAMPWFHGSITRDEAEHLLQPREDGLFLVRESTNFPGDYTLCVCFQGKVEHYRVKYLENKLTIDDEEYFENLGQLVAHYEADADGLCTQLIKCLPKLGKQEFCINSKEFVDKGWVIPESELQLRESIGKGEFGDVMLGILRNEKVAVKMLKDEGAVQKFLAEASVMT</sequence>
<dbReference type="InterPro" id="IPR051184">
    <property type="entry name" value="Tyrosine-phos_adapter"/>
</dbReference>
<dbReference type="STRING" id="30019.A0A0M4EST6"/>
<dbReference type="PROSITE" id="PS50001">
    <property type="entry name" value="SH2"/>
    <property type="match status" value="1"/>
</dbReference>
<dbReference type="InterPro" id="IPR017441">
    <property type="entry name" value="Protein_kinase_ATP_BS"/>
</dbReference>
<dbReference type="GO" id="GO:0016477">
    <property type="term" value="P:cell migration"/>
    <property type="evidence" value="ECO:0007669"/>
    <property type="project" value="TreeGrafter"/>
</dbReference>
<feature type="compositionally biased region" description="Low complexity" evidence="10">
    <location>
        <begin position="472"/>
        <end position="482"/>
    </location>
</feature>
<keyword evidence="2" id="KW-0963">Cytoplasm</keyword>
<evidence type="ECO:0000256" key="3">
    <source>
        <dbReference type="ARBA" id="ARBA00022679"/>
    </source>
</evidence>
<feature type="binding site" evidence="8">
    <location>
        <position position="884"/>
    </location>
    <ligand>
        <name>ATP</name>
        <dbReference type="ChEBI" id="CHEBI:30616"/>
    </ligand>
</feature>
<feature type="region of interest" description="Disordered" evidence="10">
    <location>
        <begin position="205"/>
        <end position="256"/>
    </location>
</feature>
<feature type="compositionally biased region" description="Polar residues" evidence="10">
    <location>
        <begin position="20"/>
        <end position="35"/>
    </location>
</feature>
<dbReference type="SUPFAM" id="SSF55550">
    <property type="entry name" value="SH2 domain"/>
    <property type="match status" value="1"/>
</dbReference>
<feature type="compositionally biased region" description="Low complexity" evidence="10">
    <location>
        <begin position="244"/>
        <end position="256"/>
    </location>
</feature>
<evidence type="ECO:0000256" key="10">
    <source>
        <dbReference type="SAM" id="MobiDB-lite"/>
    </source>
</evidence>
<evidence type="ECO:0000256" key="4">
    <source>
        <dbReference type="ARBA" id="ARBA00022777"/>
    </source>
</evidence>
<dbReference type="CDD" id="cd09937">
    <property type="entry name" value="SH2_csk_like"/>
    <property type="match status" value="1"/>
</dbReference>
<evidence type="ECO:0000256" key="1">
    <source>
        <dbReference type="ARBA" id="ARBA00004496"/>
    </source>
</evidence>
<gene>
    <name evidence="13" type="ORF">Dbus_chr3Rg505</name>
</gene>
<feature type="compositionally biased region" description="Low complexity" evidence="10">
    <location>
        <begin position="643"/>
        <end position="681"/>
    </location>
</feature>
<evidence type="ECO:0000256" key="9">
    <source>
        <dbReference type="RuleBase" id="RU362096"/>
    </source>
</evidence>
<dbReference type="PANTHER" id="PTHR19969">
    <property type="entry name" value="SH2-SH3 ADAPTOR PROTEIN-RELATED"/>
    <property type="match status" value="1"/>
</dbReference>
<evidence type="ECO:0000256" key="2">
    <source>
        <dbReference type="ARBA" id="ARBA00022490"/>
    </source>
</evidence>
<comment type="similarity">
    <text evidence="9">Belongs to the protein kinase superfamily. Tyr protein kinase family.</text>
</comment>
<dbReference type="GO" id="GO:0004715">
    <property type="term" value="F:non-membrane spanning protein tyrosine kinase activity"/>
    <property type="evidence" value="ECO:0007669"/>
    <property type="project" value="UniProtKB-EC"/>
</dbReference>
<feature type="compositionally biased region" description="Basic residues" evidence="10">
    <location>
        <begin position="490"/>
        <end position="499"/>
    </location>
</feature>
<dbReference type="FunFam" id="3.30.505.10:FF:000023">
    <property type="entry name" value="Tyrosine-protein kinase"/>
    <property type="match status" value="1"/>
</dbReference>
<dbReference type="PROSITE" id="PS50011">
    <property type="entry name" value="PROTEIN_KINASE_DOM"/>
    <property type="match status" value="1"/>
</dbReference>
<dbReference type="Gene3D" id="3.30.200.20">
    <property type="entry name" value="Phosphorylase Kinase, domain 1"/>
    <property type="match status" value="1"/>
</dbReference>
<dbReference type="GO" id="GO:0030971">
    <property type="term" value="F:receptor tyrosine kinase binding"/>
    <property type="evidence" value="ECO:0007669"/>
    <property type="project" value="TreeGrafter"/>
</dbReference>
<feature type="region of interest" description="Disordered" evidence="10">
    <location>
        <begin position="535"/>
        <end position="565"/>
    </location>
</feature>